<protein>
    <submittedName>
        <fullName evidence="1">Uncharacterized protein</fullName>
    </submittedName>
</protein>
<sequence length="113" mass="12320">MMNSNISRNRGLKTSVLPLSQRFLKVSKNRIISVVVFPLLNNGKPTILAPEAFVPATAADSYMASWVVAGISVEKPVFSAIAPPQRLSNLDQLSVLCPPHFYNLLVLPVSHHA</sequence>
<evidence type="ECO:0000313" key="2">
    <source>
        <dbReference type="Proteomes" id="UP000250235"/>
    </source>
</evidence>
<dbReference type="EMBL" id="KV016252">
    <property type="protein sequence ID" value="KZV19921.1"/>
    <property type="molecule type" value="Genomic_DNA"/>
</dbReference>
<keyword evidence="2" id="KW-1185">Reference proteome</keyword>
<accession>A0A2Z7AL43</accession>
<gene>
    <name evidence="1" type="ORF">F511_30916</name>
</gene>
<proteinExistence type="predicted"/>
<name>A0A2Z7AL43_9LAMI</name>
<dbReference type="Proteomes" id="UP000250235">
    <property type="component" value="Unassembled WGS sequence"/>
</dbReference>
<organism evidence="1 2">
    <name type="scientific">Dorcoceras hygrometricum</name>
    <dbReference type="NCBI Taxonomy" id="472368"/>
    <lineage>
        <taxon>Eukaryota</taxon>
        <taxon>Viridiplantae</taxon>
        <taxon>Streptophyta</taxon>
        <taxon>Embryophyta</taxon>
        <taxon>Tracheophyta</taxon>
        <taxon>Spermatophyta</taxon>
        <taxon>Magnoliopsida</taxon>
        <taxon>eudicotyledons</taxon>
        <taxon>Gunneridae</taxon>
        <taxon>Pentapetalae</taxon>
        <taxon>asterids</taxon>
        <taxon>lamiids</taxon>
        <taxon>Lamiales</taxon>
        <taxon>Gesneriaceae</taxon>
        <taxon>Didymocarpoideae</taxon>
        <taxon>Trichosporeae</taxon>
        <taxon>Loxocarpinae</taxon>
        <taxon>Dorcoceras</taxon>
    </lineage>
</organism>
<evidence type="ECO:0000313" key="1">
    <source>
        <dbReference type="EMBL" id="KZV19921.1"/>
    </source>
</evidence>
<dbReference type="AlphaFoldDB" id="A0A2Z7AL43"/>
<reference evidence="1 2" key="1">
    <citation type="journal article" date="2015" name="Proc. Natl. Acad. Sci. U.S.A.">
        <title>The resurrection genome of Boea hygrometrica: A blueprint for survival of dehydration.</title>
        <authorList>
            <person name="Xiao L."/>
            <person name="Yang G."/>
            <person name="Zhang L."/>
            <person name="Yang X."/>
            <person name="Zhao S."/>
            <person name="Ji Z."/>
            <person name="Zhou Q."/>
            <person name="Hu M."/>
            <person name="Wang Y."/>
            <person name="Chen M."/>
            <person name="Xu Y."/>
            <person name="Jin H."/>
            <person name="Xiao X."/>
            <person name="Hu G."/>
            <person name="Bao F."/>
            <person name="Hu Y."/>
            <person name="Wan P."/>
            <person name="Li L."/>
            <person name="Deng X."/>
            <person name="Kuang T."/>
            <person name="Xiang C."/>
            <person name="Zhu J.K."/>
            <person name="Oliver M.J."/>
            <person name="He Y."/>
        </authorList>
    </citation>
    <scope>NUCLEOTIDE SEQUENCE [LARGE SCALE GENOMIC DNA]</scope>
    <source>
        <strain evidence="2">cv. XS01</strain>
    </source>
</reference>